<reference evidence="1 2" key="1">
    <citation type="journal article" date="2019" name="Int. J. Syst. Evol. Microbiol.">
        <title>The Global Catalogue of Microorganisms (GCM) 10K type strain sequencing project: providing services to taxonomists for standard genome sequencing and annotation.</title>
        <authorList>
            <consortium name="The Broad Institute Genomics Platform"/>
            <consortium name="The Broad Institute Genome Sequencing Center for Infectious Disease"/>
            <person name="Wu L."/>
            <person name="Ma J."/>
        </authorList>
    </citation>
    <scope>NUCLEOTIDE SEQUENCE [LARGE SCALE GENOMIC DNA]</scope>
    <source>
        <strain evidence="1 2">JCM 17504</strain>
    </source>
</reference>
<proteinExistence type="predicted"/>
<keyword evidence="2" id="KW-1185">Reference proteome</keyword>
<sequence>MVLNVIPGKRYIYPESITNEDAYEVRVTNELGQSQTVPLRYPSRGVIEVEFREIGEMSVAQVSLNYRSVVNKCVLVC</sequence>
<organism evidence="1 2">
    <name type="scientific">Haladaptatus pallidirubidus</name>
    <dbReference type="NCBI Taxonomy" id="1008152"/>
    <lineage>
        <taxon>Archaea</taxon>
        <taxon>Methanobacteriati</taxon>
        <taxon>Methanobacteriota</taxon>
        <taxon>Stenosarchaea group</taxon>
        <taxon>Halobacteria</taxon>
        <taxon>Halobacteriales</taxon>
        <taxon>Haladaptataceae</taxon>
        <taxon>Haladaptatus</taxon>
    </lineage>
</organism>
<evidence type="ECO:0000313" key="2">
    <source>
        <dbReference type="Proteomes" id="UP001501729"/>
    </source>
</evidence>
<dbReference type="Proteomes" id="UP001501729">
    <property type="component" value="Unassembled WGS sequence"/>
</dbReference>
<dbReference type="AlphaFoldDB" id="A0AAV3UNJ3"/>
<comment type="caution">
    <text evidence="1">The sequence shown here is derived from an EMBL/GenBank/DDBJ whole genome shotgun (WGS) entry which is preliminary data.</text>
</comment>
<evidence type="ECO:0000313" key="1">
    <source>
        <dbReference type="EMBL" id="GAA5060368.1"/>
    </source>
</evidence>
<accession>A0AAV3UNJ3</accession>
<protein>
    <submittedName>
        <fullName evidence="1">Uncharacterized protein</fullName>
    </submittedName>
</protein>
<gene>
    <name evidence="1" type="ORF">GCM10025751_45430</name>
</gene>
<dbReference type="EMBL" id="BAABKX010000018">
    <property type="protein sequence ID" value="GAA5060368.1"/>
    <property type="molecule type" value="Genomic_DNA"/>
</dbReference>
<name>A0AAV3UNJ3_9EURY</name>